<accession>A0ACC1RTW6</accession>
<evidence type="ECO:0000313" key="2">
    <source>
        <dbReference type="Proteomes" id="UP001148629"/>
    </source>
</evidence>
<dbReference type="Proteomes" id="UP001148629">
    <property type="component" value="Unassembled WGS sequence"/>
</dbReference>
<organism evidence="1 2">
    <name type="scientific">Fusarium decemcellulare</name>
    <dbReference type="NCBI Taxonomy" id="57161"/>
    <lineage>
        <taxon>Eukaryota</taxon>
        <taxon>Fungi</taxon>
        <taxon>Dikarya</taxon>
        <taxon>Ascomycota</taxon>
        <taxon>Pezizomycotina</taxon>
        <taxon>Sordariomycetes</taxon>
        <taxon>Hypocreomycetidae</taxon>
        <taxon>Hypocreales</taxon>
        <taxon>Nectriaceae</taxon>
        <taxon>Fusarium</taxon>
        <taxon>Fusarium decemcellulare species complex</taxon>
    </lineage>
</organism>
<gene>
    <name evidence="1" type="ORF">NM208_g11518</name>
</gene>
<evidence type="ECO:0000313" key="1">
    <source>
        <dbReference type="EMBL" id="KAJ3525723.1"/>
    </source>
</evidence>
<dbReference type="EMBL" id="JANRMS010001861">
    <property type="protein sequence ID" value="KAJ3525723.1"/>
    <property type="molecule type" value="Genomic_DNA"/>
</dbReference>
<proteinExistence type="predicted"/>
<keyword evidence="2" id="KW-1185">Reference proteome</keyword>
<comment type="caution">
    <text evidence="1">The sequence shown here is derived from an EMBL/GenBank/DDBJ whole genome shotgun (WGS) entry which is preliminary data.</text>
</comment>
<name>A0ACC1RTW6_9HYPO</name>
<reference evidence="1" key="1">
    <citation type="submission" date="2022-08" db="EMBL/GenBank/DDBJ databases">
        <title>Genome Sequence of Fusarium decemcellulare.</title>
        <authorList>
            <person name="Buettner E."/>
        </authorList>
    </citation>
    <scope>NUCLEOTIDE SEQUENCE</scope>
    <source>
        <strain evidence="1">Babe19</strain>
    </source>
</reference>
<sequence length="386" mass="42149">MLLLQQRPGLALCRANIAKVSRLSILQHRRHQHLMKAVVVDGKSARLEYSRRVPDLPNDCVLVRPVAVALNPTDWRHVEYGRAKDGCILGCDYAGIVEAVGSDVNKQWTPGDRIFGCAHGANLMNPDDGVFGELAAVVGDLQMRIPDSMGFEQAATVGLGAITVGQGLYQKALRLELPEAAGQVPRKDISVLIYGGSSATGALGIQYAKQSGYTVITTCSPANFDYVKSLGADFVFDYRDKDAGEKIRDYTNNRLRHAWDTISIEDSARICAAALTSMSSLDPVYGTLLPVRSPRQDVRTVSTVMYTVFGKEFQFGQLHVPPSPADFEFGKRFFSLTEELLAQGRLKPHLYRVGEGGLQGLLGGLRDLQAGKPRAVKLVYRVADTP</sequence>
<protein>
    <submittedName>
        <fullName evidence="1">Uncharacterized protein</fullName>
    </submittedName>
</protein>